<evidence type="ECO:0000259" key="2">
    <source>
        <dbReference type="Pfam" id="PF13556"/>
    </source>
</evidence>
<evidence type="ECO:0000313" key="5">
    <source>
        <dbReference type="Proteomes" id="UP000611629"/>
    </source>
</evidence>
<dbReference type="RefSeq" id="WP_179237478.1">
    <property type="nucleotide sequence ID" value="NZ_JACBNQ010000004.1"/>
</dbReference>
<dbReference type="Gene3D" id="1.10.10.2840">
    <property type="entry name" value="PucR C-terminal helix-turn-helix domain"/>
    <property type="match status" value="1"/>
</dbReference>
<dbReference type="Pfam" id="PF17853">
    <property type="entry name" value="GGDEF_2"/>
    <property type="match status" value="1"/>
</dbReference>
<evidence type="ECO:0000259" key="3">
    <source>
        <dbReference type="Pfam" id="PF17853"/>
    </source>
</evidence>
<dbReference type="InterPro" id="IPR041522">
    <property type="entry name" value="CdaR_GGDEF"/>
</dbReference>
<organism evidence="4 5">
    <name type="scientific">Sedimentibacter hydroxybenzoicus DSM 7310</name>
    <dbReference type="NCBI Taxonomy" id="1123245"/>
    <lineage>
        <taxon>Bacteria</taxon>
        <taxon>Bacillati</taxon>
        <taxon>Bacillota</taxon>
        <taxon>Tissierellia</taxon>
        <taxon>Sedimentibacter</taxon>
    </lineage>
</organism>
<dbReference type="Proteomes" id="UP000611629">
    <property type="component" value="Unassembled WGS sequence"/>
</dbReference>
<accession>A0A974BJ07</accession>
<dbReference type="PANTHER" id="PTHR33744">
    <property type="entry name" value="CARBOHYDRATE DIACID REGULATOR"/>
    <property type="match status" value="1"/>
</dbReference>
<dbReference type="InterPro" id="IPR042070">
    <property type="entry name" value="PucR_C-HTH_sf"/>
</dbReference>
<comment type="caution">
    <text evidence="4">The sequence shown here is derived from an EMBL/GenBank/DDBJ whole genome shotgun (WGS) entry which is preliminary data.</text>
</comment>
<protein>
    <submittedName>
        <fullName evidence="4">Helix-turn-helix domain-containing protein</fullName>
    </submittedName>
</protein>
<evidence type="ECO:0000313" key="4">
    <source>
        <dbReference type="EMBL" id="NYB73786.1"/>
    </source>
</evidence>
<proteinExistence type="inferred from homology"/>
<gene>
    <name evidence="4" type="ORF">HZF24_06480</name>
</gene>
<feature type="domain" description="PucR C-terminal helix-turn-helix" evidence="2">
    <location>
        <begin position="432"/>
        <end position="484"/>
    </location>
</feature>
<feature type="domain" description="CdaR GGDEF-like" evidence="3">
    <location>
        <begin position="263"/>
        <end position="374"/>
    </location>
</feature>
<dbReference type="AlphaFoldDB" id="A0A974BJ07"/>
<sequence>MKSSEIAQYLKSNYKYTGSFDSKSFLRIEMALPLSSHMCHSTLFICENREDLSCDGAVVLCNDASAVVPKKNSIYIETELSLREVFDKLFDWWDDKQRAEDTCLAMYGLISENESTETLMDIAYGHLGNPILFADYKQNLIAVREPKGISMPQWRELVDTGEYSIDNYNESFYEVHSTITNRKDILKLPVDGYNFCFCSIFCNCVYMGVFQVMEYERAVSEGDLDVIRTMAKLLSVQIEKFPVYPPGTKAMFDQIICDLLDGRIETRNELEMRMRKHRWEAADNLQIMLIEVPKPGHQGLEQKLKNGFARCLSNTKCIVYAKYIVALSEGAAHEKARVELEKFCIQFGTYIGMSRMFSDMFDLQHYYNQAKNALLYGKKCNSSFRVFDYQRFAMDDIVNSLCRLPSCRFLYHPVVLELAEYDRINATDFSSTLYAYIKHNRSIAKASVELFLHKNTINYRIQRIRELYNVNYDDFQELAHIFLTYAMMKEDAGR</sequence>
<dbReference type="InterPro" id="IPR025736">
    <property type="entry name" value="PucR_C-HTH_dom"/>
</dbReference>
<name>A0A974BJ07_SEDHY</name>
<comment type="similarity">
    <text evidence="1">Belongs to the CdaR family.</text>
</comment>
<keyword evidence="5" id="KW-1185">Reference proteome</keyword>
<dbReference type="EMBL" id="JACBNQ010000004">
    <property type="protein sequence ID" value="NYB73786.1"/>
    <property type="molecule type" value="Genomic_DNA"/>
</dbReference>
<reference evidence="4" key="1">
    <citation type="submission" date="2020-07" db="EMBL/GenBank/DDBJ databases">
        <title>Genomic analysis of a strain of Sedimentibacter Hydroxybenzoicus DSM7310.</title>
        <authorList>
            <person name="Ma S."/>
        </authorList>
    </citation>
    <scope>NUCLEOTIDE SEQUENCE</scope>
    <source>
        <strain evidence="4">DSM 7310</strain>
    </source>
</reference>
<dbReference type="Pfam" id="PF13556">
    <property type="entry name" value="HTH_30"/>
    <property type="match status" value="1"/>
</dbReference>
<evidence type="ECO:0000256" key="1">
    <source>
        <dbReference type="ARBA" id="ARBA00006754"/>
    </source>
</evidence>
<dbReference type="InterPro" id="IPR051448">
    <property type="entry name" value="CdaR-like_regulators"/>
</dbReference>